<comment type="caution">
    <text evidence="1">The sequence shown here is derived from an EMBL/GenBank/DDBJ whole genome shotgun (WGS) entry which is preliminary data.</text>
</comment>
<dbReference type="EMBL" id="BBLT01000001">
    <property type="protein sequence ID" value="GAL83012.1"/>
    <property type="molecule type" value="Genomic_DNA"/>
</dbReference>
<protein>
    <submittedName>
        <fullName evidence="1">Uncharacterized protein</fullName>
    </submittedName>
</protein>
<evidence type="ECO:0000313" key="2">
    <source>
        <dbReference type="Proteomes" id="UP000030185"/>
    </source>
</evidence>
<gene>
    <name evidence="1" type="ORF">MYP_238</name>
</gene>
<accession>A0A098L8W0</accession>
<dbReference type="Proteomes" id="UP000030185">
    <property type="component" value="Unassembled WGS sequence"/>
</dbReference>
<proteinExistence type="predicted"/>
<dbReference type="OrthoDB" id="9846740at2"/>
<sequence>MPENKEEIEHLAGMSLIQEFGLSTSNDLNSSLDALIAALSKAIGQLLQTQPEKLFQILYRLDVNESIVKKTFQEKAGEELCLTLAQKMVERQIQRIQIRQKYSGKSPEDSHY</sequence>
<name>A0A098L8W0_9BACT</name>
<organism evidence="1 2">
    <name type="scientific">Sporocytophaga myxococcoides</name>
    <dbReference type="NCBI Taxonomy" id="153721"/>
    <lineage>
        <taxon>Bacteria</taxon>
        <taxon>Pseudomonadati</taxon>
        <taxon>Bacteroidota</taxon>
        <taxon>Cytophagia</taxon>
        <taxon>Cytophagales</taxon>
        <taxon>Cytophagaceae</taxon>
        <taxon>Sporocytophaga</taxon>
    </lineage>
</organism>
<keyword evidence="2" id="KW-1185">Reference proteome</keyword>
<reference evidence="1 2" key="1">
    <citation type="submission" date="2014-09" db="EMBL/GenBank/DDBJ databases">
        <title>Sporocytophaga myxococcoides PG-01 genome sequencing.</title>
        <authorList>
            <person name="Liu L."/>
            <person name="Gao P.J."/>
            <person name="Chen G.J."/>
            <person name="Wang L.S."/>
        </authorList>
    </citation>
    <scope>NUCLEOTIDE SEQUENCE [LARGE SCALE GENOMIC DNA]</scope>
    <source>
        <strain evidence="1 2">PG-01</strain>
    </source>
</reference>
<evidence type="ECO:0000313" key="1">
    <source>
        <dbReference type="EMBL" id="GAL83012.1"/>
    </source>
</evidence>
<dbReference type="AlphaFoldDB" id="A0A098L8W0"/>
<dbReference type="RefSeq" id="WP_045457312.1">
    <property type="nucleotide sequence ID" value="NZ_BBLT01000001.1"/>
</dbReference>